<gene>
    <name evidence="2" type="ORF">ACFOW1_12665</name>
</gene>
<reference evidence="3" key="1">
    <citation type="journal article" date="2019" name="Int. J. Syst. Evol. Microbiol.">
        <title>The Global Catalogue of Microorganisms (GCM) 10K type strain sequencing project: providing services to taxonomists for standard genome sequencing and annotation.</title>
        <authorList>
            <consortium name="The Broad Institute Genomics Platform"/>
            <consortium name="The Broad Institute Genome Sequencing Center for Infectious Disease"/>
            <person name="Wu L."/>
            <person name="Ma J."/>
        </authorList>
    </citation>
    <scope>NUCLEOTIDE SEQUENCE [LARGE SCALE GENOMIC DNA]</scope>
    <source>
        <strain evidence="3">CECT 8010</strain>
    </source>
</reference>
<dbReference type="RefSeq" id="WP_379014724.1">
    <property type="nucleotide sequence ID" value="NZ_JBHSDC010000027.1"/>
</dbReference>
<organism evidence="2 3">
    <name type="scientific">Parasediminibacterium paludis</name>
    <dbReference type="NCBI Taxonomy" id="908966"/>
    <lineage>
        <taxon>Bacteria</taxon>
        <taxon>Pseudomonadati</taxon>
        <taxon>Bacteroidota</taxon>
        <taxon>Chitinophagia</taxon>
        <taxon>Chitinophagales</taxon>
        <taxon>Chitinophagaceae</taxon>
        <taxon>Parasediminibacterium</taxon>
    </lineage>
</organism>
<proteinExistence type="predicted"/>
<dbReference type="Proteomes" id="UP001595906">
    <property type="component" value="Unassembled WGS sequence"/>
</dbReference>
<evidence type="ECO:0000313" key="2">
    <source>
        <dbReference type="EMBL" id="MFC4232748.1"/>
    </source>
</evidence>
<feature type="compositionally biased region" description="Basic and acidic residues" evidence="1">
    <location>
        <begin position="1"/>
        <end position="10"/>
    </location>
</feature>
<evidence type="ECO:0000256" key="1">
    <source>
        <dbReference type="SAM" id="MobiDB-lite"/>
    </source>
</evidence>
<sequence>MKQEFKKGGLDNDFLTNNEGADNKSLKTLTVTKDSTRANSYIVFYVYDTFSPSYKPITKEVVLHINVIKEKGEFKIDSVW</sequence>
<feature type="region of interest" description="Disordered" evidence="1">
    <location>
        <begin position="1"/>
        <end position="20"/>
    </location>
</feature>
<keyword evidence="3" id="KW-1185">Reference proteome</keyword>
<accession>A0ABV8Q035</accession>
<name>A0ABV8Q035_9BACT</name>
<comment type="caution">
    <text evidence="2">The sequence shown here is derived from an EMBL/GenBank/DDBJ whole genome shotgun (WGS) entry which is preliminary data.</text>
</comment>
<dbReference type="Gene3D" id="3.10.450.50">
    <property type="match status" value="1"/>
</dbReference>
<evidence type="ECO:0000313" key="3">
    <source>
        <dbReference type="Proteomes" id="UP001595906"/>
    </source>
</evidence>
<dbReference type="EMBL" id="JBHSDC010000027">
    <property type="protein sequence ID" value="MFC4232748.1"/>
    <property type="molecule type" value="Genomic_DNA"/>
</dbReference>
<protein>
    <submittedName>
        <fullName evidence="2">Uncharacterized protein</fullName>
    </submittedName>
</protein>